<feature type="transmembrane region" description="Helical" evidence="2">
    <location>
        <begin position="35"/>
        <end position="57"/>
    </location>
</feature>
<evidence type="ECO:0000313" key="4">
    <source>
        <dbReference type="EnsemblPlants" id="KEH34094"/>
    </source>
</evidence>
<keyword evidence="5" id="KW-1185">Reference proteome</keyword>
<organism evidence="3 5">
    <name type="scientific">Medicago truncatula</name>
    <name type="common">Barrel medic</name>
    <name type="synonym">Medicago tribuloides</name>
    <dbReference type="NCBI Taxonomy" id="3880"/>
    <lineage>
        <taxon>Eukaryota</taxon>
        <taxon>Viridiplantae</taxon>
        <taxon>Streptophyta</taxon>
        <taxon>Embryophyta</taxon>
        <taxon>Tracheophyta</taxon>
        <taxon>Spermatophyta</taxon>
        <taxon>Magnoliopsida</taxon>
        <taxon>eudicotyledons</taxon>
        <taxon>Gunneridae</taxon>
        <taxon>Pentapetalae</taxon>
        <taxon>rosids</taxon>
        <taxon>fabids</taxon>
        <taxon>Fabales</taxon>
        <taxon>Fabaceae</taxon>
        <taxon>Papilionoideae</taxon>
        <taxon>50 kb inversion clade</taxon>
        <taxon>NPAAA clade</taxon>
        <taxon>Hologalegina</taxon>
        <taxon>IRL clade</taxon>
        <taxon>Trifolieae</taxon>
        <taxon>Medicago</taxon>
    </lineage>
</organism>
<gene>
    <name evidence="4" type="primary">25490729</name>
    <name evidence="3" type="ordered locus">MTR_3g460850</name>
</gene>
<dbReference type="EnsemblPlants" id="KEH34094">
    <property type="protein sequence ID" value="KEH34094"/>
    <property type="gene ID" value="MTR_3g460850"/>
</dbReference>
<sequence length="146" mass="15853">MKIKYFSFLCICVQLLIVVVAIMPFENGKQCIYKCFRICTIFFFFVYLIRSFCLFAVGETKEPKTNVGVDEYAHTLGISAILQGDGGNKNKGESENVIKFPSGGRWGYGSNVVDFRSGGKGSRSGNIVHFPGGENEGGGGRAGDNG</sequence>
<keyword evidence="2" id="KW-0472">Membrane</keyword>
<evidence type="ECO:0000256" key="2">
    <source>
        <dbReference type="SAM" id="Phobius"/>
    </source>
</evidence>
<evidence type="ECO:0000256" key="1">
    <source>
        <dbReference type="SAM" id="MobiDB-lite"/>
    </source>
</evidence>
<feature type="transmembrane region" description="Helical" evidence="2">
    <location>
        <begin position="6"/>
        <end position="23"/>
    </location>
</feature>
<dbReference type="AlphaFoldDB" id="A0A072UW85"/>
<evidence type="ECO:0000313" key="5">
    <source>
        <dbReference type="Proteomes" id="UP000002051"/>
    </source>
</evidence>
<proteinExistence type="predicted"/>
<dbReference type="OrthoDB" id="1422597at2759"/>
<keyword evidence="2" id="KW-0812">Transmembrane</keyword>
<protein>
    <submittedName>
        <fullName evidence="3">Nodule-specific Glycine Rich Peptide</fullName>
    </submittedName>
</protein>
<dbReference type="Proteomes" id="UP000002051">
    <property type="component" value="Chromosome 3"/>
</dbReference>
<reference evidence="3 5" key="2">
    <citation type="journal article" date="2014" name="BMC Genomics">
        <title>An improved genome release (version Mt4.0) for the model legume Medicago truncatula.</title>
        <authorList>
            <person name="Tang H."/>
            <person name="Krishnakumar V."/>
            <person name="Bidwell S."/>
            <person name="Rosen B."/>
            <person name="Chan A."/>
            <person name="Zhou S."/>
            <person name="Gentzbittel L."/>
            <person name="Childs K.L."/>
            <person name="Yandell M."/>
            <person name="Gundlach H."/>
            <person name="Mayer K.F."/>
            <person name="Schwartz D.C."/>
            <person name="Town C.D."/>
        </authorList>
    </citation>
    <scope>GENOME REANNOTATION</scope>
    <source>
        <strain evidence="3">A17</strain>
        <strain evidence="4 5">cv. Jemalong A17</strain>
    </source>
</reference>
<accession>A0A072UW85</accession>
<feature type="compositionally biased region" description="Gly residues" evidence="1">
    <location>
        <begin position="134"/>
        <end position="146"/>
    </location>
</feature>
<keyword evidence="2" id="KW-1133">Transmembrane helix</keyword>
<name>A0A072UW85_MEDTR</name>
<reference evidence="3 5" key="1">
    <citation type="journal article" date="2011" name="Nature">
        <title>The Medicago genome provides insight into the evolution of rhizobial symbioses.</title>
        <authorList>
            <person name="Young N.D."/>
            <person name="Debelle F."/>
            <person name="Oldroyd G.E."/>
            <person name="Geurts R."/>
            <person name="Cannon S.B."/>
            <person name="Udvardi M.K."/>
            <person name="Benedito V.A."/>
            <person name="Mayer K.F."/>
            <person name="Gouzy J."/>
            <person name="Schoof H."/>
            <person name="Van de Peer Y."/>
            <person name="Proost S."/>
            <person name="Cook D.R."/>
            <person name="Meyers B.C."/>
            <person name="Spannagl M."/>
            <person name="Cheung F."/>
            <person name="De Mita S."/>
            <person name="Krishnakumar V."/>
            <person name="Gundlach H."/>
            <person name="Zhou S."/>
            <person name="Mudge J."/>
            <person name="Bharti A.K."/>
            <person name="Murray J.D."/>
            <person name="Naoumkina M.A."/>
            <person name="Rosen B."/>
            <person name="Silverstein K.A."/>
            <person name="Tang H."/>
            <person name="Rombauts S."/>
            <person name="Zhao P.X."/>
            <person name="Zhou P."/>
            <person name="Barbe V."/>
            <person name="Bardou P."/>
            <person name="Bechner M."/>
            <person name="Bellec A."/>
            <person name="Berger A."/>
            <person name="Berges H."/>
            <person name="Bidwell S."/>
            <person name="Bisseling T."/>
            <person name="Choisne N."/>
            <person name="Couloux A."/>
            <person name="Denny R."/>
            <person name="Deshpande S."/>
            <person name="Dai X."/>
            <person name="Doyle J.J."/>
            <person name="Dudez A.M."/>
            <person name="Farmer A.D."/>
            <person name="Fouteau S."/>
            <person name="Franken C."/>
            <person name="Gibelin C."/>
            <person name="Gish J."/>
            <person name="Goldstein S."/>
            <person name="Gonzalez A.J."/>
            <person name="Green P.J."/>
            <person name="Hallab A."/>
            <person name="Hartog M."/>
            <person name="Hua A."/>
            <person name="Humphray S.J."/>
            <person name="Jeong D.H."/>
            <person name="Jing Y."/>
            <person name="Jocker A."/>
            <person name="Kenton S.M."/>
            <person name="Kim D.J."/>
            <person name="Klee K."/>
            <person name="Lai H."/>
            <person name="Lang C."/>
            <person name="Lin S."/>
            <person name="Macmil S.L."/>
            <person name="Magdelenat G."/>
            <person name="Matthews L."/>
            <person name="McCorrison J."/>
            <person name="Monaghan E.L."/>
            <person name="Mun J.H."/>
            <person name="Najar F.Z."/>
            <person name="Nicholson C."/>
            <person name="Noirot C."/>
            <person name="O'Bleness M."/>
            <person name="Paule C.R."/>
            <person name="Poulain J."/>
            <person name="Prion F."/>
            <person name="Qin B."/>
            <person name="Qu C."/>
            <person name="Retzel E.F."/>
            <person name="Riddle C."/>
            <person name="Sallet E."/>
            <person name="Samain S."/>
            <person name="Samson N."/>
            <person name="Sanders I."/>
            <person name="Saurat O."/>
            <person name="Scarpelli C."/>
            <person name="Schiex T."/>
            <person name="Segurens B."/>
            <person name="Severin A.J."/>
            <person name="Sherrier D.J."/>
            <person name="Shi R."/>
            <person name="Sims S."/>
            <person name="Singer S.R."/>
            <person name="Sinharoy S."/>
            <person name="Sterck L."/>
            <person name="Viollet A."/>
            <person name="Wang B.B."/>
            <person name="Wang K."/>
            <person name="Wang M."/>
            <person name="Wang X."/>
            <person name="Warfsmann J."/>
            <person name="Weissenbach J."/>
            <person name="White D.D."/>
            <person name="White J.D."/>
            <person name="Wiley G.B."/>
            <person name="Wincker P."/>
            <person name="Xing Y."/>
            <person name="Yang L."/>
            <person name="Yao Z."/>
            <person name="Ying F."/>
            <person name="Zhai J."/>
            <person name="Zhou L."/>
            <person name="Zuber A."/>
            <person name="Denarie J."/>
            <person name="Dixon R.A."/>
            <person name="May G.D."/>
            <person name="Schwartz D.C."/>
            <person name="Rogers J."/>
            <person name="Quetier F."/>
            <person name="Town C.D."/>
            <person name="Roe B.A."/>
        </authorList>
    </citation>
    <scope>NUCLEOTIDE SEQUENCE [LARGE SCALE GENOMIC DNA]</scope>
    <source>
        <strain evidence="3">A17</strain>
        <strain evidence="4 5">cv. Jemalong A17</strain>
    </source>
</reference>
<feature type="region of interest" description="Disordered" evidence="1">
    <location>
        <begin position="119"/>
        <end position="146"/>
    </location>
</feature>
<reference evidence="4" key="3">
    <citation type="submission" date="2015-04" db="UniProtKB">
        <authorList>
            <consortium name="EnsemblPlants"/>
        </authorList>
    </citation>
    <scope>IDENTIFICATION</scope>
    <source>
        <strain evidence="4">cv. Jemalong A17</strain>
    </source>
</reference>
<dbReference type="EMBL" id="CM001219">
    <property type="protein sequence ID" value="KEH34094.1"/>
    <property type="molecule type" value="Genomic_DNA"/>
</dbReference>
<evidence type="ECO:0000313" key="3">
    <source>
        <dbReference type="EMBL" id="KEH34094.1"/>
    </source>
</evidence>